<evidence type="ECO:0000259" key="4">
    <source>
        <dbReference type="PROSITE" id="PS50018"/>
    </source>
</evidence>
<dbReference type="InterPro" id="IPR001251">
    <property type="entry name" value="CRAL-TRIO_dom"/>
</dbReference>
<gene>
    <name evidence="5" type="ORF">M422DRAFT_34700</name>
</gene>
<dbReference type="InterPro" id="IPR001936">
    <property type="entry name" value="RasGAP_dom"/>
</dbReference>
<evidence type="ECO:0000256" key="1">
    <source>
        <dbReference type="ARBA" id="ARBA00022468"/>
    </source>
</evidence>
<dbReference type="OrthoDB" id="28245at2759"/>
<feature type="domain" description="Ras-GAP" evidence="4">
    <location>
        <begin position="1335"/>
        <end position="1528"/>
    </location>
</feature>
<dbReference type="InterPro" id="IPR039360">
    <property type="entry name" value="Ras_GTPase"/>
</dbReference>
<dbReference type="SUPFAM" id="SSF48350">
    <property type="entry name" value="GTPase activation domain, GAP"/>
    <property type="match status" value="1"/>
</dbReference>
<dbReference type="EMBL" id="KN837190">
    <property type="protein sequence ID" value="KIJ35291.1"/>
    <property type="molecule type" value="Genomic_DNA"/>
</dbReference>
<dbReference type="PROSITE" id="PS50018">
    <property type="entry name" value="RAS_GTPASE_ACTIV_2"/>
    <property type="match status" value="1"/>
</dbReference>
<evidence type="ECO:0000313" key="6">
    <source>
        <dbReference type="Proteomes" id="UP000054279"/>
    </source>
</evidence>
<dbReference type="Pfam" id="PF00616">
    <property type="entry name" value="RasGAP"/>
    <property type="match status" value="1"/>
</dbReference>
<dbReference type="Gene3D" id="3.40.525.10">
    <property type="entry name" value="CRAL-TRIO lipid binding domain"/>
    <property type="match status" value="1"/>
</dbReference>
<keyword evidence="2" id="KW-0597">Phosphoprotein</keyword>
<dbReference type="Gene3D" id="1.10.506.10">
    <property type="entry name" value="GTPase Activation - p120gap, domain 1"/>
    <property type="match status" value="2"/>
</dbReference>
<accession>A0A0C9VD13</accession>
<feature type="compositionally biased region" description="Low complexity" evidence="3">
    <location>
        <begin position="194"/>
        <end position="210"/>
    </location>
</feature>
<dbReference type="HOGENOM" id="CLU_000249_0_2_1"/>
<proteinExistence type="predicted"/>
<dbReference type="InterPro" id="IPR023152">
    <property type="entry name" value="RasGAP_CS"/>
</dbReference>
<dbReference type="InterPro" id="IPR036865">
    <property type="entry name" value="CRAL-TRIO_dom_sf"/>
</dbReference>
<dbReference type="SMART" id="SM00323">
    <property type="entry name" value="RasGAP"/>
    <property type="match status" value="1"/>
</dbReference>
<sequence>MSRLLPGRRASASGGNVFKKANDKPPPPPPPSASAKASLEAISLPTVVSSSTSGTFERVQNEMIRKLLSASLSVLETALPCNSGNPLEVVEASISTERSRIGLIGSAVQNADIVLMALCDFLKKIQKRIPADGAHSKEVLESELYILKTMVQALDLCWPTEVEPSSNATSDNKAEPNGHSSEGQGSAYVPKQGSTRIPSPKASSSSLRSTSTSISWIEPRALSDHTAEHILDTIQMYLSEDAQFGRVTDELFPWKVLEWVPSLVHPTRVKGRNTNQQYKASKGQRQARNRLIFDPVEDLPIYGEHTVYTHEETRDESLHGSFLVSVPILIRRYASRIVYHLSASNWHIVFGRIKSRLHTLVQENEARPSSAGAHVFPPNRSLRSVLSGEGKTAAVTSPLKEQFTSSSIRRILDGLPERLFEVLRDYCKENSKRASTLYPVLAVLLAISPERLESAHPISDGIAKVTRKDYFLAALEHTLVPENWGFSKGKPNLGQGPEHAAYAYLDLINLSFLLRSSVSEEDFVLHSLGPSMAQDLKSYLLNLPALKTPFYLSSEPIDVNFCAYAIVAIFRFHPVETLHQLLKPCLDPGRSHAAKLVAVKALTILNTETSKYPLQPKLDDTFPVVTVGIRNILTSIAGRKSYIVDGVIQHPSTMPICKSYARMMANREVAAKNIDERTRVFLAIVALLCYDLRFFIHEVSSEEVQHAINDVKGMLLDDNDPQERISTIMGMALTFKQAIRTTAQSPHYKQVSAYLRATSMFRLRSAAVFVLMLWEDKASARMGLRALHSMLEEIVYGSFEDPDDWRFSDAMNSELLVVEISLLNALSCADMTITKAALQSLRLVCMLKRHPSMPTPTYCSRIDHLKRYSFFEAMCTIPPTVGGQAAFHKRIRKYTQLSSIATPVRSIMLRLILERFLKYTAKIKSLLQESDQSSAVDLSRHFDRDEMQEWRNLMFSVLSAIRLDIDPEGDNFLPDVEEIFPRTTPISKAGAIDIIKKFMSDIISLLDANNLSVREAAKEALGIELNIRAVPMLFESLDSQLARRLSEGKKEVNRRLLIFLEQVLFVLGTIFERLDGSIPVFENNIAENLTNVGLLINQVPTTDTVALLLRLRFCSTSISLLTKRKVIAIREENKFRNQLSDLAADWLNERADEGGSRPELQKLCSDVRLTTIKLIVLAVECLKFPCPQESANSELAQESSRRINYYIETLLRSLPTGSLQNISDSASHFDQMSEKSEATYNNEAFIQELVISGIAHILNQNSEIAKRFCIAKCYDDNLRIRVLFMKVFTRVLNRGIKLDQPKIAVAVNEHDGFCKMIRDTQALSMSILRTCSSAEEEELTPILLRVFNNQQSLITFLKLIVDVELSETDSPAQFLRSNNVRIRILSLFLRNHGYHYLRKMVKALISILKKYSAEESFEIEVSKVPEGMDLTSNIDRVISVTHEFIEILASSYEDIPSTIREIARYFASVITPIWPDSKYRTLGAFFFLRFLAPVIVSPDYVNIIVDNETKCLRRGLISVARVLQSIANQSYAVKRDYVSTNLSRFMENHDPIIVTFLSHVLEAEPTRGQEVENELYTGCDEADGLVLRKFVDSHSDKIGNDFIGGKMPEKEFASWKDTWDAMLLDSRTATESPEVNSENANEHLGFKQFMARNRHRNPATYRDLFLVRETPTGIICMLFFSKITSDVVDFELLLYSIFKRLIGILNNHDYDVVFDFTGFSSRSRIPISWLKRALELFPADIQAKWRTSYLVNTSSVAQSYLREIFCIFSDLRLSRQCSATSSVEELRGLLPIVPFLPKGSLLGLSGLDEDSFYPVHYLIEGRSWKLGSMHVGGNYARIVSTKPKRLASTLSSPIVEVIDFHDVEDIHKSQDKRCVILRFYRGLSMTVEIDEYEDLWKCLTEAKQRSTEDDKTPLLPASKTSDTSATLLAVGLLHCCHTTEFIRGAAYELLAANCAYLSYPVDEYIPWRGSFIPANLLAYISIFCDRLSQFAPQLTLDFILEWYNGFVNASNAQKLISIQYLRPWIRNLDRFADPATPGYNLEKLQECIFIFVDISMQEGEVYPLLQRSLWMEVALLSSTSILDILFGKLLRVALDHGIGSFKCDQAGDILLLLSSMHIRSRILTELRTTLFSACSKHSKSIRDTDEWPVIAVLTRLSLTSAHHPRVMGLTQVCVPEIAFVVTMLAGLGALTMRLSVYGLVCNLIQSLLVSRAGDDSSTLPLRRLSDEMNTRPMINLFGLDRPYASAEIGGPETMSQTLPIDSIEKITELLVRILEVGAGSSGLDNVWRARWTSLASSIAFRPSPFAQSRGFITLSVLIVKPLSKVEPDFFREMLSFCARTISHMDEERDAFVALLRCIRHAVRGLETKTPYLISLTFWIAMSILQAGPTLIFDEVLSLIEETVSTMDERGFFPSARSYGEVLMNARRAVGDAGAMIDNLSAISFETDCGFGLTVCIWNGVKNPHDVASVRRALSTLLKLAVRKTNPSREKVSCLDPLSLTFWLGLGPCMDRSTHLKMLQECHVDVEDSDDDDEEYPITFEMLGIKDEKTAFLGINLLKATEDHLALHSSEQENVHCLWWALAERYPEVFSASVWHSIGLAREDWLKKKINSYFSATTQAHLKAVVSTWDLVIANSSQAVETPEITPNTSLSSLPITRGLSGSSSSFTNISAIHSHTPHGRRLNEYGMAGIMELYRRAHKPNYEADAALRREILKHVKLLIELALAQGG</sequence>
<name>A0A0C9VD13_SPHS4</name>
<organism evidence="5 6">
    <name type="scientific">Sphaerobolus stellatus (strain SS14)</name>
    <dbReference type="NCBI Taxonomy" id="990650"/>
    <lineage>
        <taxon>Eukaryota</taxon>
        <taxon>Fungi</taxon>
        <taxon>Dikarya</taxon>
        <taxon>Basidiomycota</taxon>
        <taxon>Agaricomycotina</taxon>
        <taxon>Agaricomycetes</taxon>
        <taxon>Phallomycetidae</taxon>
        <taxon>Geastrales</taxon>
        <taxon>Sphaerobolaceae</taxon>
        <taxon>Sphaerobolus</taxon>
    </lineage>
</organism>
<keyword evidence="6" id="KW-1185">Reference proteome</keyword>
<keyword evidence="1" id="KW-0343">GTPase activation</keyword>
<feature type="region of interest" description="Disordered" evidence="3">
    <location>
        <begin position="1"/>
        <end position="37"/>
    </location>
</feature>
<dbReference type="PANTHER" id="PTHR10194">
    <property type="entry name" value="RAS GTPASE-ACTIVATING PROTEINS"/>
    <property type="match status" value="1"/>
</dbReference>
<evidence type="ECO:0000256" key="3">
    <source>
        <dbReference type="SAM" id="MobiDB-lite"/>
    </source>
</evidence>
<reference evidence="5 6" key="1">
    <citation type="submission" date="2014-06" db="EMBL/GenBank/DDBJ databases">
        <title>Evolutionary Origins and Diversification of the Mycorrhizal Mutualists.</title>
        <authorList>
            <consortium name="DOE Joint Genome Institute"/>
            <consortium name="Mycorrhizal Genomics Consortium"/>
            <person name="Kohler A."/>
            <person name="Kuo A."/>
            <person name="Nagy L.G."/>
            <person name="Floudas D."/>
            <person name="Copeland A."/>
            <person name="Barry K.W."/>
            <person name="Cichocki N."/>
            <person name="Veneault-Fourrey C."/>
            <person name="LaButti K."/>
            <person name="Lindquist E.A."/>
            <person name="Lipzen A."/>
            <person name="Lundell T."/>
            <person name="Morin E."/>
            <person name="Murat C."/>
            <person name="Riley R."/>
            <person name="Ohm R."/>
            <person name="Sun H."/>
            <person name="Tunlid A."/>
            <person name="Henrissat B."/>
            <person name="Grigoriev I.V."/>
            <person name="Hibbett D.S."/>
            <person name="Martin F."/>
        </authorList>
    </citation>
    <scope>NUCLEOTIDE SEQUENCE [LARGE SCALE GENOMIC DNA]</scope>
    <source>
        <strain evidence="5 6">SS14</strain>
    </source>
</reference>
<dbReference type="PROSITE" id="PS00509">
    <property type="entry name" value="RAS_GTPASE_ACTIV_1"/>
    <property type="match status" value="1"/>
</dbReference>
<dbReference type="InterPro" id="IPR008936">
    <property type="entry name" value="Rho_GTPase_activation_prot"/>
</dbReference>
<dbReference type="Pfam" id="PF13716">
    <property type="entry name" value="CRAL_TRIO_2"/>
    <property type="match status" value="1"/>
</dbReference>
<feature type="region of interest" description="Disordered" evidence="3">
    <location>
        <begin position="162"/>
        <end position="210"/>
    </location>
</feature>
<dbReference type="Proteomes" id="UP000054279">
    <property type="component" value="Unassembled WGS sequence"/>
</dbReference>
<dbReference type="GO" id="GO:0005096">
    <property type="term" value="F:GTPase activator activity"/>
    <property type="evidence" value="ECO:0007669"/>
    <property type="project" value="UniProtKB-KW"/>
</dbReference>
<protein>
    <recommendedName>
        <fullName evidence="4">Ras-GAP domain-containing protein</fullName>
    </recommendedName>
</protein>
<dbReference type="PANTHER" id="PTHR10194:SF142">
    <property type="entry name" value="NEUROFIBROMIN"/>
    <property type="match status" value="1"/>
</dbReference>
<evidence type="ECO:0000313" key="5">
    <source>
        <dbReference type="EMBL" id="KIJ35291.1"/>
    </source>
</evidence>
<evidence type="ECO:0000256" key="2">
    <source>
        <dbReference type="ARBA" id="ARBA00022553"/>
    </source>
</evidence>